<dbReference type="Pfam" id="PF00912">
    <property type="entry name" value="Transgly"/>
    <property type="match status" value="1"/>
</dbReference>
<name>A0A2N7PJX3_9BACT</name>
<dbReference type="GO" id="GO:0005886">
    <property type="term" value="C:plasma membrane"/>
    <property type="evidence" value="ECO:0007669"/>
    <property type="project" value="UniProtKB-SubCell"/>
</dbReference>
<dbReference type="NCBIfam" id="TIGR02070">
    <property type="entry name" value="mono_pep_trsgly"/>
    <property type="match status" value="1"/>
</dbReference>
<proteinExistence type="inferred from homology"/>
<keyword evidence="7 11" id="KW-0573">Peptidoglycan synthesis</keyword>
<dbReference type="InterPro" id="IPR023346">
    <property type="entry name" value="Lysozyme-like_dom_sf"/>
</dbReference>
<sequence>MRLIKISLFLLGLFFLGYVFVYPWLIPIEHLKYENPKMTAMMKYRLKQWEREGKKITIRQTWVPMHRISPYLIKAVLIAEDDKFYKHSGFDYEAIEKALEKNLKAGKIKYGGSTISQQVAKNLFLSPSKNPIRKIQEAILTYRLEKTLSKKRILEIYLNIAEWGLGIFGIEEASRFYYHKPASALTPWEAARLAAVLPNPLKYNPLSDSPFVVKRSRLIYTIMKKRGVIKEEYLQEVGEKGIDNKLPAENQSEGNFSSEIEPKENLTSHDGKENSTEKEN</sequence>
<keyword evidence="5 11" id="KW-0812">Transmembrane</keyword>
<feature type="compositionally biased region" description="Polar residues" evidence="12">
    <location>
        <begin position="249"/>
        <end position="258"/>
    </location>
</feature>
<dbReference type="SUPFAM" id="SSF53955">
    <property type="entry name" value="Lysozyme-like"/>
    <property type="match status" value="1"/>
</dbReference>
<keyword evidence="1 11" id="KW-1003">Cell membrane</keyword>
<evidence type="ECO:0000256" key="1">
    <source>
        <dbReference type="ARBA" id="ARBA00022475"/>
    </source>
</evidence>
<evidence type="ECO:0000256" key="12">
    <source>
        <dbReference type="SAM" id="MobiDB-lite"/>
    </source>
</evidence>
<keyword evidence="6 11" id="KW-0133">Cell shape</keyword>
<dbReference type="InterPro" id="IPR036950">
    <property type="entry name" value="PBP_transglycosylase"/>
</dbReference>
<evidence type="ECO:0000256" key="7">
    <source>
        <dbReference type="ARBA" id="ARBA00022984"/>
    </source>
</evidence>
<comment type="similarity">
    <text evidence="11">Belongs to the glycosyltransferase 51 family.</text>
</comment>
<dbReference type="GO" id="GO:0009274">
    <property type="term" value="C:peptidoglycan-based cell wall"/>
    <property type="evidence" value="ECO:0007669"/>
    <property type="project" value="InterPro"/>
</dbReference>
<evidence type="ECO:0000256" key="6">
    <source>
        <dbReference type="ARBA" id="ARBA00022960"/>
    </source>
</evidence>
<dbReference type="InterPro" id="IPR011812">
    <property type="entry name" value="Pep_trsgly"/>
</dbReference>
<dbReference type="InterPro" id="IPR001264">
    <property type="entry name" value="Glyco_trans_51"/>
</dbReference>
<comment type="pathway">
    <text evidence="11">Cell wall biogenesis; peptidoglycan biosynthesis.</text>
</comment>
<organism evidence="14 15">
    <name type="scientific">Caldimicrobium thiodismutans</name>
    <dbReference type="NCBI Taxonomy" id="1653476"/>
    <lineage>
        <taxon>Bacteria</taxon>
        <taxon>Pseudomonadati</taxon>
        <taxon>Thermodesulfobacteriota</taxon>
        <taxon>Thermodesulfobacteria</taxon>
        <taxon>Thermodesulfobacteriales</taxon>
        <taxon>Thermodesulfobacteriaceae</taxon>
        <taxon>Caldimicrobium</taxon>
    </lineage>
</organism>
<dbReference type="GO" id="GO:0008955">
    <property type="term" value="F:peptidoglycan glycosyltransferase activity"/>
    <property type="evidence" value="ECO:0007669"/>
    <property type="project" value="UniProtKB-UniRule"/>
</dbReference>
<dbReference type="PANTHER" id="PTHR30400:SF0">
    <property type="entry name" value="BIOSYNTHETIC PEPTIDOGLYCAN TRANSGLYCOSYLASE"/>
    <property type="match status" value="1"/>
</dbReference>
<evidence type="ECO:0000256" key="2">
    <source>
        <dbReference type="ARBA" id="ARBA00022519"/>
    </source>
</evidence>
<protein>
    <recommendedName>
        <fullName evidence="11">Biosynthetic peptidoglycan transglycosylase</fullName>
        <ecNumber evidence="11">2.4.99.28</ecNumber>
    </recommendedName>
    <alternativeName>
        <fullName evidence="11">Glycan polymerase</fullName>
    </alternativeName>
    <alternativeName>
        <fullName evidence="11">Peptidoglycan glycosyltransferase MtgA</fullName>
        <shortName evidence="11">PGT</shortName>
    </alternativeName>
</protein>
<keyword evidence="2" id="KW-0997">Cell inner membrane</keyword>
<evidence type="ECO:0000313" key="14">
    <source>
        <dbReference type="EMBL" id="PMP63124.1"/>
    </source>
</evidence>
<keyword evidence="4 11" id="KW-0808">Transferase</keyword>
<comment type="catalytic activity">
    <reaction evidence="11">
        <text>[GlcNAc-(1-&gt;4)-Mur2Ac(oyl-L-Ala-gamma-D-Glu-L-Lys-D-Ala-D-Ala)](n)-di-trans,octa-cis-undecaprenyl diphosphate + beta-D-GlcNAc-(1-&gt;4)-Mur2Ac(oyl-L-Ala-gamma-D-Glu-L-Lys-D-Ala-D-Ala)-di-trans,octa-cis-undecaprenyl diphosphate = [GlcNAc-(1-&gt;4)-Mur2Ac(oyl-L-Ala-gamma-D-Glu-L-Lys-D-Ala-D-Ala)](n+1)-di-trans,octa-cis-undecaprenyl diphosphate + di-trans,octa-cis-undecaprenyl diphosphate + H(+)</text>
        <dbReference type="Rhea" id="RHEA:23708"/>
        <dbReference type="Rhea" id="RHEA-COMP:9602"/>
        <dbReference type="Rhea" id="RHEA-COMP:9603"/>
        <dbReference type="ChEBI" id="CHEBI:15378"/>
        <dbReference type="ChEBI" id="CHEBI:58405"/>
        <dbReference type="ChEBI" id="CHEBI:60033"/>
        <dbReference type="ChEBI" id="CHEBI:78435"/>
        <dbReference type="EC" id="2.4.99.28"/>
    </reaction>
</comment>
<keyword evidence="10 11" id="KW-0961">Cell wall biogenesis/degradation</keyword>
<feature type="compositionally biased region" description="Basic and acidic residues" evidence="12">
    <location>
        <begin position="260"/>
        <end position="280"/>
    </location>
</feature>
<dbReference type="EMBL" id="PNIE01000045">
    <property type="protein sequence ID" value="PMP63124.1"/>
    <property type="molecule type" value="Genomic_DNA"/>
</dbReference>
<evidence type="ECO:0000256" key="9">
    <source>
        <dbReference type="ARBA" id="ARBA00023136"/>
    </source>
</evidence>
<dbReference type="PANTHER" id="PTHR30400">
    <property type="entry name" value="MONOFUNCTIONAL BIOSYNTHETIC PEPTIDOGLYCAN TRANSGLYCOSYLASE"/>
    <property type="match status" value="1"/>
</dbReference>
<dbReference type="AlphaFoldDB" id="A0A2N7PJX3"/>
<feature type="domain" description="Glycosyl transferase family 51" evidence="13">
    <location>
        <begin position="58"/>
        <end position="223"/>
    </location>
</feature>
<feature type="region of interest" description="Disordered" evidence="12">
    <location>
        <begin position="240"/>
        <end position="280"/>
    </location>
</feature>
<evidence type="ECO:0000256" key="8">
    <source>
        <dbReference type="ARBA" id="ARBA00022989"/>
    </source>
</evidence>
<dbReference type="HAMAP" id="MF_00766">
    <property type="entry name" value="PGT_MtgA"/>
    <property type="match status" value="1"/>
</dbReference>
<dbReference type="GO" id="GO:0016763">
    <property type="term" value="F:pentosyltransferase activity"/>
    <property type="evidence" value="ECO:0007669"/>
    <property type="project" value="InterPro"/>
</dbReference>
<accession>A0A2N7PJX3</accession>
<evidence type="ECO:0000256" key="3">
    <source>
        <dbReference type="ARBA" id="ARBA00022676"/>
    </source>
</evidence>
<evidence type="ECO:0000313" key="15">
    <source>
        <dbReference type="Proteomes" id="UP000235731"/>
    </source>
</evidence>
<evidence type="ECO:0000256" key="11">
    <source>
        <dbReference type="HAMAP-Rule" id="MF_00766"/>
    </source>
</evidence>
<dbReference type="Proteomes" id="UP000235731">
    <property type="component" value="Unassembled WGS sequence"/>
</dbReference>
<evidence type="ECO:0000256" key="10">
    <source>
        <dbReference type="ARBA" id="ARBA00023316"/>
    </source>
</evidence>
<dbReference type="EC" id="2.4.99.28" evidence="11"/>
<dbReference type="Gene3D" id="1.10.3810.10">
    <property type="entry name" value="Biosynthetic peptidoglycan transglycosylase-like"/>
    <property type="match status" value="1"/>
</dbReference>
<evidence type="ECO:0000259" key="13">
    <source>
        <dbReference type="Pfam" id="PF00912"/>
    </source>
</evidence>
<comment type="caution">
    <text evidence="14">The sequence shown here is derived from an EMBL/GenBank/DDBJ whole genome shotgun (WGS) entry which is preliminary data.</text>
</comment>
<dbReference type="GO" id="GO:0008360">
    <property type="term" value="P:regulation of cell shape"/>
    <property type="evidence" value="ECO:0007669"/>
    <property type="project" value="UniProtKB-KW"/>
</dbReference>
<dbReference type="GO" id="GO:0009252">
    <property type="term" value="P:peptidoglycan biosynthetic process"/>
    <property type="evidence" value="ECO:0007669"/>
    <property type="project" value="UniProtKB-UniRule"/>
</dbReference>
<comment type="function">
    <text evidence="11">Peptidoglycan polymerase that catalyzes glycan chain elongation from lipid-linked precursors.</text>
</comment>
<evidence type="ECO:0000256" key="4">
    <source>
        <dbReference type="ARBA" id="ARBA00022679"/>
    </source>
</evidence>
<dbReference type="GO" id="GO:0071555">
    <property type="term" value="P:cell wall organization"/>
    <property type="evidence" value="ECO:0007669"/>
    <property type="project" value="UniProtKB-KW"/>
</dbReference>
<dbReference type="UniPathway" id="UPA00219"/>
<gene>
    <name evidence="11" type="primary">mtgA</name>
    <name evidence="14" type="ORF">C0197_03425</name>
</gene>
<keyword evidence="3 11" id="KW-0328">Glycosyltransferase</keyword>
<keyword evidence="8 11" id="KW-1133">Transmembrane helix</keyword>
<keyword evidence="9 11" id="KW-0472">Membrane</keyword>
<evidence type="ECO:0000256" key="5">
    <source>
        <dbReference type="ARBA" id="ARBA00022692"/>
    </source>
</evidence>
<comment type="subcellular location">
    <subcellularLocation>
        <location evidence="11">Cell membrane</location>
        <topology evidence="11">Single-pass membrane protein</topology>
    </subcellularLocation>
</comment>
<reference evidence="14 15" key="1">
    <citation type="submission" date="2018-01" db="EMBL/GenBank/DDBJ databases">
        <title>Metagenomic assembled genomes from two thermal pools in the Uzon Caldera, Kamchatka, Russia.</title>
        <authorList>
            <person name="Wilkins L."/>
            <person name="Ettinger C."/>
        </authorList>
    </citation>
    <scope>NUCLEOTIDE SEQUENCE [LARGE SCALE GENOMIC DNA]</scope>
    <source>
        <strain evidence="14">ZAV-15</strain>
    </source>
</reference>